<dbReference type="GO" id="GO:0042450">
    <property type="term" value="P:L-arginine biosynthetic process via ornithine"/>
    <property type="evidence" value="ECO:0007669"/>
    <property type="project" value="UniProtKB-UniRule"/>
</dbReference>
<feature type="binding site" evidence="7">
    <location>
        <begin position="270"/>
        <end position="271"/>
    </location>
    <ligand>
        <name>carbamoyl phosphate</name>
        <dbReference type="ChEBI" id="CHEBI:58228"/>
    </ligand>
</feature>
<dbReference type="InterPro" id="IPR006131">
    <property type="entry name" value="Asp_carbamoyltransf_Asp/Orn-bd"/>
</dbReference>
<evidence type="ECO:0000259" key="8">
    <source>
        <dbReference type="Pfam" id="PF00185"/>
    </source>
</evidence>
<name>A0A7C4PJE7_9CHLR</name>
<feature type="binding site" evidence="7">
    <location>
        <begin position="234"/>
        <end position="235"/>
    </location>
    <ligand>
        <name>L-ornithine</name>
        <dbReference type="ChEBI" id="CHEBI:46911"/>
    </ligand>
</feature>
<evidence type="ECO:0000256" key="6">
    <source>
        <dbReference type="ARBA" id="ARBA00048772"/>
    </source>
</evidence>
<dbReference type="InterPro" id="IPR006130">
    <property type="entry name" value="Asp/Orn_carbamoylTrfase"/>
</dbReference>
<sequence>MRFSSMKKDFISIQDFSASELQSMLDLAIQLKKEYFSGGNAPLLKGKVLGMIFQKPSLRTRVSFDMAMRHLGGDALYLSPNEIGLGQRESIADVARVMSGYVHAIMARVFSHDHVLELAKWSSIPVINGLSDYDHPCQAMADTLTILERFGSLKGLKVVFVGDGNNVAVSLMHMVTKFGGHFVHSGPEGYDIHPDAVTLGYRFAAESGGSVTFIRDPHEAVRNAQVIYTDTWTSMGQETEARQREQVFPPYQVNQKLVNEADPNVIVMHCLPAHRGQEITDEVADGPHSVLFPQAHNRLHAQKAILARIFEVA</sequence>
<reference evidence="10" key="1">
    <citation type="journal article" date="2020" name="mSystems">
        <title>Genome- and Community-Level Interaction Insights into Carbon Utilization and Element Cycling Functions of Hydrothermarchaeota in Hydrothermal Sediment.</title>
        <authorList>
            <person name="Zhou Z."/>
            <person name="Liu Y."/>
            <person name="Xu W."/>
            <person name="Pan J."/>
            <person name="Luo Z.H."/>
            <person name="Li M."/>
        </authorList>
    </citation>
    <scope>NUCLEOTIDE SEQUENCE [LARGE SCALE GENOMIC DNA]</scope>
    <source>
        <strain evidence="10">SpSt-573</strain>
    </source>
</reference>
<dbReference type="SUPFAM" id="SSF53671">
    <property type="entry name" value="Aspartate/ornithine carbamoyltransferase"/>
    <property type="match status" value="1"/>
</dbReference>
<evidence type="ECO:0000256" key="3">
    <source>
        <dbReference type="ARBA" id="ARBA00013007"/>
    </source>
</evidence>
<feature type="binding site" evidence="7">
    <location>
        <position position="108"/>
    </location>
    <ligand>
        <name>carbamoyl phosphate</name>
        <dbReference type="ChEBI" id="CHEBI:58228"/>
    </ligand>
</feature>
<dbReference type="InterPro" id="IPR002292">
    <property type="entry name" value="Orn/put_carbamltrans"/>
</dbReference>
<keyword evidence="5 7" id="KW-0808">Transferase</keyword>
<dbReference type="InterPro" id="IPR036901">
    <property type="entry name" value="Asp/Orn_carbamoylTrfase_sf"/>
</dbReference>
<feature type="domain" description="Aspartate/ornithine carbamoyltransferase carbamoyl-P binding" evidence="9">
    <location>
        <begin position="8"/>
        <end position="148"/>
    </location>
</feature>
<dbReference type="GO" id="GO:0016597">
    <property type="term" value="F:amino acid binding"/>
    <property type="evidence" value="ECO:0007669"/>
    <property type="project" value="InterPro"/>
</dbReference>
<dbReference type="PANTHER" id="PTHR45753">
    <property type="entry name" value="ORNITHINE CARBAMOYLTRANSFERASE, MITOCHONDRIAL"/>
    <property type="match status" value="1"/>
</dbReference>
<evidence type="ECO:0000256" key="5">
    <source>
        <dbReference type="ARBA" id="ARBA00022679"/>
    </source>
</evidence>
<dbReference type="HAMAP" id="MF_01109">
    <property type="entry name" value="OTCase"/>
    <property type="match status" value="1"/>
</dbReference>
<feature type="binding site" evidence="7">
    <location>
        <position position="166"/>
    </location>
    <ligand>
        <name>L-ornithine</name>
        <dbReference type="ChEBI" id="CHEBI:46911"/>
    </ligand>
</feature>
<feature type="binding site" evidence="7">
    <location>
        <position position="298"/>
    </location>
    <ligand>
        <name>carbamoyl phosphate</name>
        <dbReference type="ChEBI" id="CHEBI:58228"/>
    </ligand>
</feature>
<dbReference type="FunFam" id="3.40.50.1370:FF:000008">
    <property type="entry name" value="Ornithine carbamoyltransferase"/>
    <property type="match status" value="1"/>
</dbReference>
<feature type="binding site" evidence="7">
    <location>
        <begin position="135"/>
        <end position="138"/>
    </location>
    <ligand>
        <name>carbamoyl phosphate</name>
        <dbReference type="ChEBI" id="CHEBI:58228"/>
    </ligand>
</feature>
<evidence type="ECO:0000256" key="7">
    <source>
        <dbReference type="HAMAP-Rule" id="MF_01109"/>
    </source>
</evidence>
<gene>
    <name evidence="10" type="primary">argF</name>
    <name evidence="10" type="ORF">ENT37_08050</name>
</gene>
<accession>A0A7C4PJE7</accession>
<evidence type="ECO:0000256" key="1">
    <source>
        <dbReference type="ARBA" id="ARBA00004975"/>
    </source>
</evidence>
<dbReference type="InterPro" id="IPR006132">
    <property type="entry name" value="Asp/Orn_carbamoyltranf_P-bd"/>
</dbReference>
<protein>
    <recommendedName>
        <fullName evidence="4 7">Ornithine carbamoyltransferase</fullName>
        <shortName evidence="7">OTCase</shortName>
        <ecNumber evidence="3 7">2.1.3.3</ecNumber>
    </recommendedName>
</protein>
<keyword evidence="7" id="KW-0963">Cytoplasm</keyword>
<dbReference type="Gene3D" id="3.40.50.1370">
    <property type="entry name" value="Aspartate/ornithine carbamoyltransferase"/>
    <property type="match status" value="2"/>
</dbReference>
<dbReference type="NCBIfam" id="NF001986">
    <property type="entry name" value="PRK00779.1"/>
    <property type="match status" value="1"/>
</dbReference>
<feature type="binding site" evidence="7">
    <location>
        <position position="230"/>
    </location>
    <ligand>
        <name>L-ornithine</name>
        <dbReference type="ChEBI" id="CHEBI:46911"/>
    </ligand>
</feature>
<comment type="subcellular location">
    <subcellularLocation>
        <location evidence="7">Cytoplasm</location>
    </subcellularLocation>
</comment>
<dbReference type="PANTHER" id="PTHR45753:SF3">
    <property type="entry name" value="ORNITHINE TRANSCARBAMYLASE, MITOCHONDRIAL"/>
    <property type="match status" value="1"/>
</dbReference>
<dbReference type="Pfam" id="PF00185">
    <property type="entry name" value="OTCace"/>
    <property type="match status" value="1"/>
</dbReference>
<organism evidence="10">
    <name type="scientific">Anaerolinea thermolimosa</name>
    <dbReference type="NCBI Taxonomy" id="229919"/>
    <lineage>
        <taxon>Bacteria</taxon>
        <taxon>Bacillati</taxon>
        <taxon>Chloroflexota</taxon>
        <taxon>Anaerolineae</taxon>
        <taxon>Anaerolineales</taxon>
        <taxon>Anaerolineaceae</taxon>
        <taxon>Anaerolinea</taxon>
    </lineage>
</organism>
<dbReference type="PRINTS" id="PR00100">
    <property type="entry name" value="AOTCASE"/>
</dbReference>
<dbReference type="GO" id="GO:0019240">
    <property type="term" value="P:citrulline biosynthetic process"/>
    <property type="evidence" value="ECO:0007669"/>
    <property type="project" value="TreeGrafter"/>
</dbReference>
<dbReference type="NCBIfam" id="TIGR00658">
    <property type="entry name" value="orni_carb_tr"/>
    <property type="match status" value="1"/>
</dbReference>
<dbReference type="GO" id="GO:0004585">
    <property type="term" value="F:ornithine carbamoyltransferase activity"/>
    <property type="evidence" value="ECO:0007669"/>
    <property type="project" value="UniProtKB-UniRule"/>
</dbReference>
<dbReference type="AlphaFoldDB" id="A0A7C4PJE7"/>
<feature type="domain" description="Aspartate/ornithine carbamoyltransferase Asp/Orn-binding" evidence="8">
    <location>
        <begin position="154"/>
        <end position="307"/>
    </location>
</feature>
<evidence type="ECO:0000259" key="9">
    <source>
        <dbReference type="Pfam" id="PF02729"/>
    </source>
</evidence>
<comment type="similarity">
    <text evidence="2 7">Belongs to the aspartate/ornithine carbamoyltransferase superfamily. OTCase family.</text>
</comment>
<dbReference type="GO" id="GO:0005737">
    <property type="term" value="C:cytoplasm"/>
    <property type="evidence" value="ECO:0007669"/>
    <property type="project" value="UniProtKB-SubCell"/>
</dbReference>
<dbReference type="InterPro" id="IPR024904">
    <property type="entry name" value="OTCase_ArgI"/>
</dbReference>
<evidence type="ECO:0000313" key="10">
    <source>
        <dbReference type="EMBL" id="HGS21807.1"/>
    </source>
</evidence>
<proteinExistence type="inferred from homology"/>
<dbReference type="Pfam" id="PF02729">
    <property type="entry name" value="OTCace_N"/>
    <property type="match status" value="1"/>
</dbReference>
<evidence type="ECO:0000256" key="4">
    <source>
        <dbReference type="ARBA" id="ARBA00016634"/>
    </source>
</evidence>
<dbReference type="PRINTS" id="PR00102">
    <property type="entry name" value="OTCASE"/>
</dbReference>
<dbReference type="EMBL" id="DSYK01000399">
    <property type="protein sequence ID" value="HGS21807.1"/>
    <property type="molecule type" value="Genomic_DNA"/>
</dbReference>
<comment type="caution">
    <text evidence="7">Lacks conserved residue(s) required for the propagation of feature annotation.</text>
</comment>
<comment type="pathway">
    <text evidence="1">Amino-acid biosynthesis; L-arginine biosynthesis; L-arginine from L-ornithine and carbamoyl phosphate: step 1/3.</text>
</comment>
<comment type="catalytic activity">
    <reaction evidence="6 7">
        <text>carbamoyl phosphate + L-ornithine = L-citrulline + phosphate + H(+)</text>
        <dbReference type="Rhea" id="RHEA:19513"/>
        <dbReference type="ChEBI" id="CHEBI:15378"/>
        <dbReference type="ChEBI" id="CHEBI:43474"/>
        <dbReference type="ChEBI" id="CHEBI:46911"/>
        <dbReference type="ChEBI" id="CHEBI:57743"/>
        <dbReference type="ChEBI" id="CHEBI:58228"/>
        <dbReference type="EC" id="2.1.3.3"/>
    </reaction>
</comment>
<dbReference type="EC" id="2.1.3.3" evidence="3 7"/>
<evidence type="ECO:0000256" key="2">
    <source>
        <dbReference type="ARBA" id="ARBA00007805"/>
    </source>
</evidence>
<comment type="caution">
    <text evidence="10">The sequence shown here is derived from an EMBL/GenBank/DDBJ whole genome shotgun (WGS) entry which is preliminary data.</text>
</comment>